<evidence type="ECO:0000313" key="2">
    <source>
        <dbReference type="Proteomes" id="UP000294599"/>
    </source>
</evidence>
<name>A0A4S3KYH8_9GAMM</name>
<evidence type="ECO:0000313" key="1">
    <source>
        <dbReference type="EMBL" id="TCS93515.1"/>
    </source>
</evidence>
<dbReference type="RefSeq" id="WP_132577617.1">
    <property type="nucleotide sequence ID" value="NZ_JBHLWF010000032.1"/>
</dbReference>
<organism evidence="1 2">
    <name type="scientific">Pseudofulvimonas gallinarii</name>
    <dbReference type="NCBI Taxonomy" id="634155"/>
    <lineage>
        <taxon>Bacteria</taxon>
        <taxon>Pseudomonadati</taxon>
        <taxon>Pseudomonadota</taxon>
        <taxon>Gammaproteobacteria</taxon>
        <taxon>Lysobacterales</taxon>
        <taxon>Rhodanobacteraceae</taxon>
        <taxon>Pseudofulvimonas</taxon>
    </lineage>
</organism>
<dbReference type="EMBL" id="SMAF01000027">
    <property type="protein sequence ID" value="TCS93515.1"/>
    <property type="molecule type" value="Genomic_DNA"/>
</dbReference>
<keyword evidence="2" id="KW-1185">Reference proteome</keyword>
<dbReference type="OrthoDB" id="5985451at2"/>
<reference evidence="1 2" key="1">
    <citation type="submission" date="2019-03" db="EMBL/GenBank/DDBJ databases">
        <title>Genomic Encyclopedia of Type Strains, Phase IV (KMG-IV): sequencing the most valuable type-strain genomes for metagenomic binning, comparative biology and taxonomic classification.</title>
        <authorList>
            <person name="Goeker M."/>
        </authorList>
    </citation>
    <scope>NUCLEOTIDE SEQUENCE [LARGE SCALE GENOMIC DNA]</scope>
    <source>
        <strain evidence="1 2">DSM 21944</strain>
    </source>
</reference>
<protein>
    <submittedName>
        <fullName evidence="1">Uncharacterized protein</fullName>
    </submittedName>
</protein>
<dbReference type="Proteomes" id="UP000294599">
    <property type="component" value="Unassembled WGS sequence"/>
</dbReference>
<comment type="caution">
    <text evidence="1">The sequence shown here is derived from an EMBL/GenBank/DDBJ whole genome shotgun (WGS) entry which is preliminary data.</text>
</comment>
<gene>
    <name evidence="1" type="ORF">EDC25_12711</name>
</gene>
<sequence>MPLFLLTLPDPDKARGDDPELSFHSAGADGFARELEHALRDDVLFQRWRGKQDDPDAVPESLAVTDPSATVEGEQDDLAIVLRARTSLSGQVLKHRLRMLAGSNWTLNDVR</sequence>
<proteinExistence type="predicted"/>
<dbReference type="AlphaFoldDB" id="A0A4S3KYH8"/>
<accession>A0A4S3KYH8</accession>